<dbReference type="GO" id="GO:0016020">
    <property type="term" value="C:membrane"/>
    <property type="evidence" value="ECO:0007669"/>
    <property type="project" value="InterPro"/>
</dbReference>
<comment type="caution">
    <text evidence="3">The sequence shown here is derived from an EMBL/GenBank/DDBJ whole genome shotgun (WGS) entry which is preliminary data.</text>
</comment>
<dbReference type="PROSITE" id="PS51257">
    <property type="entry name" value="PROKAR_LIPOPROTEIN"/>
    <property type="match status" value="1"/>
</dbReference>
<feature type="transmembrane region" description="Helical" evidence="1">
    <location>
        <begin position="90"/>
        <end position="109"/>
    </location>
</feature>
<dbReference type="SUPFAM" id="SSF103481">
    <property type="entry name" value="Multidrug resistance efflux transporter EmrE"/>
    <property type="match status" value="2"/>
</dbReference>
<feature type="transmembrane region" description="Helical" evidence="1">
    <location>
        <begin position="255"/>
        <end position="274"/>
    </location>
</feature>
<dbReference type="AlphaFoldDB" id="D5RSS3"/>
<feature type="domain" description="EamA" evidence="2">
    <location>
        <begin position="142"/>
        <end position="268"/>
    </location>
</feature>
<dbReference type="PANTHER" id="PTHR22911">
    <property type="entry name" value="ACYL-MALONYL CONDENSING ENZYME-RELATED"/>
    <property type="match status" value="1"/>
</dbReference>
<evidence type="ECO:0000313" key="4">
    <source>
        <dbReference type="Proteomes" id="UP000005324"/>
    </source>
</evidence>
<dbReference type="InterPro" id="IPR000620">
    <property type="entry name" value="EamA_dom"/>
</dbReference>
<reference evidence="3 4" key="1">
    <citation type="submission" date="2010-04" db="EMBL/GenBank/DDBJ databases">
        <authorList>
            <person name="Qin X."/>
            <person name="Bachman B."/>
            <person name="Battles P."/>
            <person name="Bell A."/>
            <person name="Bess C."/>
            <person name="Bickham C."/>
            <person name="Chaboub L."/>
            <person name="Chen D."/>
            <person name="Coyle M."/>
            <person name="Deiros D.R."/>
            <person name="Dinh H."/>
            <person name="Forbes L."/>
            <person name="Fowler G."/>
            <person name="Francisco L."/>
            <person name="Fu Q."/>
            <person name="Gubbala S."/>
            <person name="Hale W."/>
            <person name="Han Y."/>
            <person name="Hemphill L."/>
            <person name="Highlander S.K."/>
            <person name="Hirani K."/>
            <person name="Hogues M."/>
            <person name="Jackson L."/>
            <person name="Jakkamsetti A."/>
            <person name="Javaid M."/>
            <person name="Jiang H."/>
            <person name="Korchina V."/>
            <person name="Kovar C."/>
            <person name="Lara F."/>
            <person name="Lee S."/>
            <person name="Mata R."/>
            <person name="Mathew T."/>
            <person name="Moen C."/>
            <person name="Morales K."/>
            <person name="Munidasa M."/>
            <person name="Nazareth L."/>
            <person name="Ngo R."/>
            <person name="Nguyen L."/>
            <person name="Okwuonu G."/>
            <person name="Ongeri F."/>
            <person name="Patil S."/>
            <person name="Petrosino J."/>
            <person name="Pham C."/>
            <person name="Pham P."/>
            <person name="Pu L.-L."/>
            <person name="Puazo M."/>
            <person name="Raj R."/>
            <person name="Reid J."/>
            <person name="Rouhana J."/>
            <person name="Saada N."/>
            <person name="Shang Y."/>
            <person name="Simmons D."/>
            <person name="Thornton R."/>
            <person name="Warren J."/>
            <person name="Weissenberger G."/>
            <person name="Zhang J."/>
            <person name="Zhang L."/>
            <person name="Zhou C."/>
            <person name="Zhu D."/>
            <person name="Muzny D."/>
            <person name="Worley K."/>
            <person name="Gibbs R."/>
        </authorList>
    </citation>
    <scope>NUCLEOTIDE SEQUENCE [LARGE SCALE GENOMIC DNA]</scope>
    <source>
        <strain evidence="3 4">ATCC 49957</strain>
    </source>
</reference>
<proteinExistence type="predicted"/>
<feature type="transmembrane region" description="Helical" evidence="1">
    <location>
        <begin position="142"/>
        <end position="159"/>
    </location>
</feature>
<accession>D5RSS3</accession>
<evidence type="ECO:0000259" key="2">
    <source>
        <dbReference type="Pfam" id="PF00892"/>
    </source>
</evidence>
<dbReference type="PANTHER" id="PTHR22911:SF103">
    <property type="entry name" value="BLR2811 PROTEIN"/>
    <property type="match status" value="1"/>
</dbReference>
<evidence type="ECO:0000256" key="1">
    <source>
        <dbReference type="SAM" id="Phobius"/>
    </source>
</evidence>
<dbReference type="Pfam" id="PF00892">
    <property type="entry name" value="EamA"/>
    <property type="match status" value="1"/>
</dbReference>
<feature type="transmembrane region" description="Helical" evidence="1">
    <location>
        <begin position="222"/>
        <end position="249"/>
    </location>
</feature>
<dbReference type="Proteomes" id="UP000005324">
    <property type="component" value="Unassembled WGS sequence"/>
</dbReference>
<feature type="transmembrane region" description="Helical" evidence="1">
    <location>
        <begin position="116"/>
        <end position="136"/>
    </location>
</feature>
<keyword evidence="4" id="KW-1185">Reference proteome</keyword>
<feature type="transmembrane region" description="Helical" evidence="1">
    <location>
        <begin position="29"/>
        <end position="49"/>
    </location>
</feature>
<keyword evidence="1" id="KW-1133">Transmembrane helix</keyword>
<sequence length="290" mass="30602">MRGIGLIALGYALIACADAAVKWALPEVGAAAAMIWRGIFGALAIALLARGASLRPVNGRLIAWRSLLHCVVTIAYYIAWARAMPLADSYAVASAAPLLMTLLAIPLLGEQVGWRRWTSTAVGFGGVLVMLQPGGALWRWEAGMMLAAVALMALTRIWTRLLSRSDTPATIAFWLLLAHIPVGLLLLPAFPPPALLPAPGIALALVGFGLANGVAHFLFARAFALAPVAVLAPFEYTTLVWGLVLGLLIWGDLPALTTLAGAAVVIAAGLYNLYRERQRARAARFGQAAP</sequence>
<feature type="transmembrane region" description="Helical" evidence="1">
    <location>
        <begin position="61"/>
        <end position="78"/>
    </location>
</feature>
<organism evidence="3 4">
    <name type="scientific">Pseudoroseomonas cervicalis ATCC 49957</name>
    <dbReference type="NCBI Taxonomy" id="525371"/>
    <lineage>
        <taxon>Bacteria</taxon>
        <taxon>Pseudomonadati</taxon>
        <taxon>Pseudomonadota</taxon>
        <taxon>Alphaproteobacteria</taxon>
        <taxon>Acetobacterales</taxon>
        <taxon>Roseomonadaceae</taxon>
        <taxon>Roseomonas</taxon>
    </lineage>
</organism>
<dbReference type="HOGENOM" id="CLU_032828_2_0_5"/>
<dbReference type="InterPro" id="IPR037185">
    <property type="entry name" value="EmrE-like"/>
</dbReference>
<name>D5RSS3_9PROT</name>
<evidence type="ECO:0000313" key="3">
    <source>
        <dbReference type="EMBL" id="EFH09649.1"/>
    </source>
</evidence>
<protein>
    <submittedName>
        <fullName evidence="3">Putative membrane protein</fullName>
    </submittedName>
</protein>
<feature type="transmembrane region" description="Helical" evidence="1">
    <location>
        <begin position="171"/>
        <end position="190"/>
    </location>
</feature>
<keyword evidence="1" id="KW-0812">Transmembrane</keyword>
<keyword evidence="1" id="KW-0472">Membrane</keyword>
<gene>
    <name evidence="3" type="ORF">HMPREF0731_4135</name>
</gene>
<dbReference type="EMBL" id="ADVL01000755">
    <property type="protein sequence ID" value="EFH09649.1"/>
    <property type="molecule type" value="Genomic_DNA"/>
</dbReference>
<feature type="transmembrane region" description="Helical" evidence="1">
    <location>
        <begin position="196"/>
        <end position="215"/>
    </location>
</feature>